<dbReference type="RefSeq" id="WP_159116026.1">
    <property type="nucleotide sequence ID" value="NZ_CAKJVE010000004.1"/>
</dbReference>
<feature type="signal peptide" evidence="2">
    <location>
        <begin position="1"/>
        <end position="25"/>
    </location>
</feature>
<dbReference type="CDD" id="cd00118">
    <property type="entry name" value="LysM"/>
    <property type="match status" value="1"/>
</dbReference>
<dbReference type="InterPro" id="IPR004843">
    <property type="entry name" value="Calcineurin-like_PHP"/>
</dbReference>
<dbReference type="Pfam" id="PF01476">
    <property type="entry name" value="LysM"/>
    <property type="match status" value="1"/>
</dbReference>
<dbReference type="InterPro" id="IPR006146">
    <property type="entry name" value="5'-Nucleotdase_CS"/>
</dbReference>
<comment type="similarity">
    <text evidence="2">Belongs to the 5'-nucleotidase family.</text>
</comment>
<dbReference type="EMBL" id="UWJD01000001">
    <property type="protein sequence ID" value="VCT83969.1"/>
    <property type="molecule type" value="Genomic_DNA"/>
</dbReference>
<dbReference type="Pfam" id="PF02872">
    <property type="entry name" value="5_nucleotid_C"/>
    <property type="match status" value="1"/>
</dbReference>
<evidence type="ECO:0000256" key="1">
    <source>
        <dbReference type="ARBA" id="ARBA00022729"/>
    </source>
</evidence>
<gene>
    <name evidence="5" type="primary">mggB</name>
    <name evidence="4" type="ORF">CNEO_43972</name>
    <name evidence="5" type="ORF">CNEONATNEC25_01567</name>
</gene>
<reference evidence="4" key="2">
    <citation type="submission" date="2021-10" db="EMBL/GenBank/DDBJ databases">
        <authorList>
            <person name="Mesa V."/>
        </authorList>
    </citation>
    <scope>NUCLEOTIDE SEQUENCE</scope>
    <source>
        <strain evidence="4">CC3_PB</strain>
    </source>
</reference>
<feature type="domain" description="LysM" evidence="3">
    <location>
        <begin position="543"/>
        <end position="587"/>
    </location>
</feature>
<dbReference type="PROSITE" id="PS00785">
    <property type="entry name" value="5_NUCLEOTIDASE_1"/>
    <property type="match status" value="1"/>
</dbReference>
<proteinExistence type="inferred from homology"/>
<dbReference type="Gene3D" id="3.90.780.10">
    <property type="entry name" value="5'-Nucleotidase, C-terminal domain"/>
    <property type="match status" value="1"/>
</dbReference>
<dbReference type="SUPFAM" id="SSF56300">
    <property type="entry name" value="Metallo-dependent phosphatases"/>
    <property type="match status" value="1"/>
</dbReference>
<evidence type="ECO:0000256" key="2">
    <source>
        <dbReference type="RuleBase" id="RU362119"/>
    </source>
</evidence>
<dbReference type="GO" id="GO:0009166">
    <property type="term" value="P:nucleotide catabolic process"/>
    <property type="evidence" value="ECO:0007669"/>
    <property type="project" value="InterPro"/>
</dbReference>
<organism evidence="5 6">
    <name type="scientific">Clostridium neonatale</name>
    <dbReference type="NCBI Taxonomy" id="137838"/>
    <lineage>
        <taxon>Bacteria</taxon>
        <taxon>Bacillati</taxon>
        <taxon>Bacillota</taxon>
        <taxon>Clostridia</taxon>
        <taxon>Eubacteriales</taxon>
        <taxon>Clostridiaceae</taxon>
        <taxon>Clostridium</taxon>
    </lineage>
</organism>
<keyword evidence="1 2" id="KW-0732">Signal</keyword>
<dbReference type="AlphaFoldDB" id="A0A650M8D1"/>
<protein>
    <submittedName>
        <fullName evidence="4">5'-nucleotidase</fullName>
        <ecNumber evidence="4">3.1.3.5</ecNumber>
    </submittedName>
    <submittedName>
        <fullName evidence="5">Mannosylglucosyl-3-phosphoglycerate phosphatase</fullName>
        <ecNumber evidence="5">3.1.3.-</ecNumber>
    </submittedName>
</protein>
<dbReference type="InterPro" id="IPR036907">
    <property type="entry name" value="5'-Nucleotdase_C_sf"/>
</dbReference>
<dbReference type="SUPFAM" id="SSF55816">
    <property type="entry name" value="5'-nucleotidase (syn. UDP-sugar hydrolase), C-terminal domain"/>
    <property type="match status" value="1"/>
</dbReference>
<dbReference type="Pfam" id="PF00149">
    <property type="entry name" value="Metallophos"/>
    <property type="match status" value="1"/>
</dbReference>
<evidence type="ECO:0000313" key="5">
    <source>
        <dbReference type="EMBL" id="VCT83969.1"/>
    </source>
</evidence>
<dbReference type="SUPFAM" id="SSF54106">
    <property type="entry name" value="LysM domain"/>
    <property type="match status" value="1"/>
</dbReference>
<reference evidence="5 6" key="1">
    <citation type="submission" date="2018-06" db="EMBL/GenBank/DDBJ databases">
        <authorList>
            <consortium name="IHU Genomes"/>
        </authorList>
    </citation>
    <scope>NUCLEOTIDE SEQUENCE [LARGE SCALE GENOMIC DNA]</scope>
    <source>
        <strain evidence="5 6">NEC25</strain>
    </source>
</reference>
<evidence type="ECO:0000313" key="4">
    <source>
        <dbReference type="EMBL" id="CAG9709121.1"/>
    </source>
</evidence>
<dbReference type="PRINTS" id="PR01607">
    <property type="entry name" value="APYRASEFAMLY"/>
</dbReference>
<sequence>MKKQVMLSLIVSITLLFSSATFALADQTEDAKEITKITIIHTNDTHSRVLAEDGGLGFGKIATLIKKTKSENPNTLVVDAGDTLHGKPIINVSKGENAVKILNAAGYDFMVPGNHDFNYGISRLIELSKLAKFKMLGGNFTYDNGTEIFPPYEIVEMGGVKIGIFGLCTPETVYKTSPSNVEGVKFNDPIEVSRRIVDQLDDKTDIIIGLAHIGLDESSIITSKEIAEKVYGIDVIIDGHSHTELENGLVVNNTLIAQTGEYGNNLGIVEIEVKDNKVKNKNAKLLKASDYASLEEDKDVSSLINEIKAKNDIVFSEVVANSNIDLDGERENVRRKETNLGNLSADAIRAETKSDIAFVNGGNIRTSIPAGRVTKGKIAELFPFGNTIQVIKLNGRDVKKALEVSVSGYPETQGGFLQVSGITFVFDPSKPVGSRVYDVKVNNNLIDGTKEYTVAINDFLSEGGDGYGVFKTKVVAEFGTYEEIFANYLNNNGTKGCEVSGRIQVKGNSIASNESLKNRENEQYEVVKTESNVKVIATTSKEIVYVVKSGDNLTKIASENNKTWQEIAKYNNLKNPNLIYSGEKIKLLT</sequence>
<dbReference type="InterPro" id="IPR036779">
    <property type="entry name" value="LysM_dom_sf"/>
</dbReference>
<dbReference type="InterPro" id="IPR018392">
    <property type="entry name" value="LysM"/>
</dbReference>
<feature type="chain" id="PRO_5042655859" evidence="2">
    <location>
        <begin position="26"/>
        <end position="589"/>
    </location>
</feature>
<dbReference type="PROSITE" id="PS51782">
    <property type="entry name" value="LYSM"/>
    <property type="match status" value="1"/>
</dbReference>
<dbReference type="Proteomes" id="UP000789738">
    <property type="component" value="Unassembled WGS sequence"/>
</dbReference>
<dbReference type="EC" id="3.1.3.5" evidence="4"/>
<dbReference type="InterPro" id="IPR006179">
    <property type="entry name" value="5_nucleotidase/apyrase"/>
</dbReference>
<dbReference type="SMART" id="SM00257">
    <property type="entry name" value="LysM"/>
    <property type="match status" value="1"/>
</dbReference>
<keyword evidence="2" id="KW-0547">Nucleotide-binding</keyword>
<keyword evidence="2 5" id="KW-0378">Hydrolase</keyword>
<dbReference type="InterPro" id="IPR029052">
    <property type="entry name" value="Metallo-depent_PP-like"/>
</dbReference>
<dbReference type="InterPro" id="IPR008334">
    <property type="entry name" value="5'-Nucleotdase_C"/>
</dbReference>
<dbReference type="PANTHER" id="PTHR11575">
    <property type="entry name" value="5'-NUCLEOTIDASE-RELATED"/>
    <property type="match status" value="1"/>
</dbReference>
<dbReference type="Gene3D" id="3.60.21.10">
    <property type="match status" value="1"/>
</dbReference>
<dbReference type="PANTHER" id="PTHR11575:SF24">
    <property type="entry name" value="5'-NUCLEOTIDASE"/>
    <property type="match status" value="1"/>
</dbReference>
<evidence type="ECO:0000259" key="3">
    <source>
        <dbReference type="PROSITE" id="PS51782"/>
    </source>
</evidence>
<dbReference type="GO" id="GO:0008253">
    <property type="term" value="F:5'-nucleotidase activity"/>
    <property type="evidence" value="ECO:0007669"/>
    <property type="project" value="UniProtKB-EC"/>
</dbReference>
<name>A0A650M8D1_9CLOT</name>
<dbReference type="GO" id="GO:0046872">
    <property type="term" value="F:metal ion binding"/>
    <property type="evidence" value="ECO:0007669"/>
    <property type="project" value="InterPro"/>
</dbReference>
<accession>A0A650M8D1</accession>
<evidence type="ECO:0000313" key="6">
    <source>
        <dbReference type="Proteomes" id="UP000431451"/>
    </source>
</evidence>
<dbReference type="Gene3D" id="3.10.350.10">
    <property type="entry name" value="LysM domain"/>
    <property type="match status" value="1"/>
</dbReference>
<dbReference type="GO" id="GO:0000166">
    <property type="term" value="F:nucleotide binding"/>
    <property type="evidence" value="ECO:0007669"/>
    <property type="project" value="UniProtKB-KW"/>
</dbReference>
<dbReference type="Proteomes" id="UP000431451">
    <property type="component" value="Unassembled WGS sequence"/>
</dbReference>
<dbReference type="EC" id="3.1.3.-" evidence="5"/>
<dbReference type="EMBL" id="CAKJVE010000004">
    <property type="protein sequence ID" value="CAG9709121.1"/>
    <property type="molecule type" value="Genomic_DNA"/>
</dbReference>